<evidence type="ECO:0000313" key="2">
    <source>
        <dbReference type="Proteomes" id="UP001177260"/>
    </source>
</evidence>
<organism evidence="1 2">
    <name type="scientific">Aspergillus melleus</name>
    <dbReference type="NCBI Taxonomy" id="138277"/>
    <lineage>
        <taxon>Eukaryota</taxon>
        <taxon>Fungi</taxon>
        <taxon>Dikarya</taxon>
        <taxon>Ascomycota</taxon>
        <taxon>Pezizomycotina</taxon>
        <taxon>Eurotiomycetes</taxon>
        <taxon>Eurotiomycetidae</taxon>
        <taxon>Eurotiales</taxon>
        <taxon>Aspergillaceae</taxon>
        <taxon>Aspergillus</taxon>
        <taxon>Aspergillus subgen. Circumdati</taxon>
    </lineage>
</organism>
<dbReference type="Proteomes" id="UP001177260">
    <property type="component" value="Unassembled WGS sequence"/>
</dbReference>
<gene>
    <name evidence="1" type="ORF">N8T08_004394</name>
</gene>
<comment type="caution">
    <text evidence="1">The sequence shown here is derived from an EMBL/GenBank/DDBJ whole genome shotgun (WGS) entry which is preliminary data.</text>
</comment>
<name>A0ACC3B4J1_9EURO</name>
<dbReference type="EMBL" id="JAOPJF010000025">
    <property type="protein sequence ID" value="KAK1145241.1"/>
    <property type="molecule type" value="Genomic_DNA"/>
</dbReference>
<evidence type="ECO:0000313" key="1">
    <source>
        <dbReference type="EMBL" id="KAK1145241.1"/>
    </source>
</evidence>
<protein>
    <submittedName>
        <fullName evidence="1">Uncharacterized protein</fullName>
    </submittedName>
</protein>
<proteinExistence type="predicted"/>
<accession>A0ACC3B4J1</accession>
<reference evidence="1 2" key="1">
    <citation type="journal article" date="2023" name="ACS Omega">
        <title>Identification of the Neoaspergillic Acid Biosynthesis Gene Cluster by Establishing an In Vitro CRISPR-Ribonucleoprotein Genetic System in Aspergillus melleus.</title>
        <authorList>
            <person name="Yuan B."/>
            <person name="Grau M.F."/>
            <person name="Murata R.M."/>
            <person name="Torok T."/>
            <person name="Venkateswaran K."/>
            <person name="Stajich J.E."/>
            <person name="Wang C.C.C."/>
        </authorList>
    </citation>
    <scope>NUCLEOTIDE SEQUENCE [LARGE SCALE GENOMIC DNA]</scope>
    <source>
        <strain evidence="1 2">IMV 1140</strain>
    </source>
</reference>
<sequence length="271" mass="31307">MSSSESEKPSPVYLENPQYIQKVVQEGLLLGGGAAAILLQVAMPGVGKGVDNHSNFSYRPLDRLRTTMTFVYCMAFGTPDEKRTVIDMVHHAHAPVKGTDYDANDTQLQVWVAATLYAVGTDMYEQIFGPMDEVTAERLYREYAVLAVSLRVKPEEWPESRKAFWEYWDVQVETMEVTDNAKNVVNDLLFNNNLPVHFRVLMPWIRLITAELLPPRIREAYGLKTTKMRRGAYRMTVGFTKATYPCLPKFVRTYPKRYYMKDMRRRLQNKM</sequence>
<keyword evidence="2" id="KW-1185">Reference proteome</keyword>